<dbReference type="AlphaFoldDB" id="A0A9N9I1I2"/>
<evidence type="ECO:0000313" key="1">
    <source>
        <dbReference type="EMBL" id="CAG8715980.1"/>
    </source>
</evidence>
<name>A0A9N9I1I2_9GLOM</name>
<keyword evidence="2" id="KW-1185">Reference proteome</keyword>
<proteinExistence type="predicted"/>
<comment type="caution">
    <text evidence="1">The sequence shown here is derived from an EMBL/GenBank/DDBJ whole genome shotgun (WGS) entry which is preliminary data.</text>
</comment>
<gene>
    <name evidence="1" type="ORF">RFULGI_LOCUS11151</name>
</gene>
<reference evidence="1" key="1">
    <citation type="submission" date="2021-06" db="EMBL/GenBank/DDBJ databases">
        <authorList>
            <person name="Kallberg Y."/>
            <person name="Tangrot J."/>
            <person name="Rosling A."/>
        </authorList>
    </citation>
    <scope>NUCLEOTIDE SEQUENCE</scope>
    <source>
        <strain evidence="1">IN212</strain>
    </source>
</reference>
<sequence length="107" mass="12445">MSESKKVKYITEKNIGDHPLKLIWNFYDREDTLDNSEHYEAICKACDKKFSPEKLSQMEKHIISECKKVSETVKEAVIYIIKSCDNLSNISGTKHSNEQLCLDKFLE</sequence>
<feature type="non-terminal residue" evidence="1">
    <location>
        <position position="107"/>
    </location>
</feature>
<evidence type="ECO:0000313" key="2">
    <source>
        <dbReference type="Proteomes" id="UP000789396"/>
    </source>
</evidence>
<accession>A0A9N9I1I2</accession>
<dbReference type="Proteomes" id="UP000789396">
    <property type="component" value="Unassembled WGS sequence"/>
</dbReference>
<dbReference type="EMBL" id="CAJVPZ010023538">
    <property type="protein sequence ID" value="CAG8715980.1"/>
    <property type="molecule type" value="Genomic_DNA"/>
</dbReference>
<dbReference type="OrthoDB" id="2440364at2759"/>
<organism evidence="1 2">
    <name type="scientific">Racocetra fulgida</name>
    <dbReference type="NCBI Taxonomy" id="60492"/>
    <lineage>
        <taxon>Eukaryota</taxon>
        <taxon>Fungi</taxon>
        <taxon>Fungi incertae sedis</taxon>
        <taxon>Mucoromycota</taxon>
        <taxon>Glomeromycotina</taxon>
        <taxon>Glomeromycetes</taxon>
        <taxon>Diversisporales</taxon>
        <taxon>Gigasporaceae</taxon>
        <taxon>Racocetra</taxon>
    </lineage>
</organism>
<protein>
    <submittedName>
        <fullName evidence="1">2540_t:CDS:1</fullName>
    </submittedName>
</protein>